<sequence length="81" mass="9071">MIYSDGNVVILGDEVLLRATNRGVVVAVIDEGEFSFAFRQSEWMYLQKGVLIDFPALGLMHFEDFDPDLQLLARAGARGEH</sequence>
<protein>
    <submittedName>
        <fullName evidence="1">Uncharacterized protein</fullName>
    </submittedName>
</protein>
<accession>A0ABY6B7J3</accession>
<name>A0ABY6B7J3_9GAMM</name>
<evidence type="ECO:0000313" key="2">
    <source>
        <dbReference type="Proteomes" id="UP001064632"/>
    </source>
</evidence>
<dbReference type="Proteomes" id="UP001064632">
    <property type="component" value="Chromosome"/>
</dbReference>
<dbReference type="EMBL" id="CP104694">
    <property type="protein sequence ID" value="UXI65865.1"/>
    <property type="molecule type" value="Genomic_DNA"/>
</dbReference>
<dbReference type="RefSeq" id="WP_261692860.1">
    <property type="nucleotide sequence ID" value="NZ_CP104694.1"/>
</dbReference>
<organism evidence="1 2">
    <name type="scientific">Tahibacter amnicola</name>
    <dbReference type="NCBI Taxonomy" id="2976241"/>
    <lineage>
        <taxon>Bacteria</taxon>
        <taxon>Pseudomonadati</taxon>
        <taxon>Pseudomonadota</taxon>
        <taxon>Gammaproteobacteria</taxon>
        <taxon>Lysobacterales</taxon>
        <taxon>Rhodanobacteraceae</taxon>
        <taxon>Tahibacter</taxon>
    </lineage>
</organism>
<keyword evidence="2" id="KW-1185">Reference proteome</keyword>
<gene>
    <name evidence="1" type="ORF">N4264_13965</name>
</gene>
<evidence type="ECO:0000313" key="1">
    <source>
        <dbReference type="EMBL" id="UXI65865.1"/>
    </source>
</evidence>
<proteinExistence type="predicted"/>
<reference evidence="1" key="1">
    <citation type="submission" date="2022-09" db="EMBL/GenBank/DDBJ databases">
        <title>Tahibacter sp. nov., isolated from a fresh water.</title>
        <authorList>
            <person name="Baek J.H."/>
            <person name="Lee J.K."/>
            <person name="Kim J.M."/>
            <person name="Jeon C.O."/>
        </authorList>
    </citation>
    <scope>NUCLEOTIDE SEQUENCE</scope>
    <source>
        <strain evidence="1">W38</strain>
    </source>
</reference>